<dbReference type="Pfam" id="PF06695">
    <property type="entry name" value="Sm_multidrug_ex"/>
    <property type="match status" value="1"/>
</dbReference>
<dbReference type="AlphaFoldDB" id="A0A2M7B8T2"/>
<evidence type="ECO:0000313" key="3">
    <source>
        <dbReference type="Proteomes" id="UP000228561"/>
    </source>
</evidence>
<dbReference type="EMBL" id="PEVG01000023">
    <property type="protein sequence ID" value="PIU99522.1"/>
    <property type="molecule type" value="Genomic_DNA"/>
</dbReference>
<accession>A0A2M7B8T2</accession>
<feature type="transmembrane region" description="Helical" evidence="1">
    <location>
        <begin position="134"/>
        <end position="159"/>
    </location>
</feature>
<dbReference type="PANTHER" id="PTHR36007">
    <property type="entry name" value="TRANSPORT PROTEIN-RELATED"/>
    <property type="match status" value="1"/>
</dbReference>
<sequence>MALELLREEFITILLGMAPISEVRGAIPTAMIVFHFSAMKAYFLAVLGNLLIILPALFFLLKFSNFLMHRVYFINRFLTWLFERTRRLHQDHFHHYNWAPLALFIFVAIPLPMTGAWSGIVAAFVFGIPFWRSVLSISLGVLAAGIIVYAITSLGWFTFNSLL</sequence>
<organism evidence="2 3">
    <name type="scientific">Candidatus Tagabacteria bacterium CG03_land_8_20_14_0_80_41_22</name>
    <dbReference type="NCBI Taxonomy" id="1975020"/>
    <lineage>
        <taxon>Bacteria</taxon>
        <taxon>Candidatus Tagaibacteriota</taxon>
    </lineage>
</organism>
<keyword evidence="1" id="KW-0472">Membrane</keyword>
<keyword evidence="1" id="KW-1133">Transmembrane helix</keyword>
<comment type="caution">
    <text evidence="2">The sequence shown here is derived from an EMBL/GenBank/DDBJ whole genome shotgun (WGS) entry which is preliminary data.</text>
</comment>
<feature type="transmembrane region" description="Helical" evidence="1">
    <location>
        <begin position="101"/>
        <end position="128"/>
    </location>
</feature>
<keyword evidence="1" id="KW-0812">Transmembrane</keyword>
<name>A0A2M7B8T2_9BACT</name>
<protein>
    <submittedName>
        <fullName evidence="2">Ligand-binding protein SH3</fullName>
    </submittedName>
</protein>
<proteinExistence type="predicted"/>
<dbReference type="InterPro" id="IPR009577">
    <property type="entry name" value="Sm_multidrug_ex"/>
</dbReference>
<dbReference type="Proteomes" id="UP000228561">
    <property type="component" value="Unassembled WGS sequence"/>
</dbReference>
<gene>
    <name evidence="2" type="ORF">COS58_01985</name>
</gene>
<dbReference type="PANTHER" id="PTHR36007:SF2">
    <property type="entry name" value="TRANSPORT PROTEIN-RELATED"/>
    <property type="match status" value="1"/>
</dbReference>
<evidence type="ECO:0000313" key="2">
    <source>
        <dbReference type="EMBL" id="PIU99522.1"/>
    </source>
</evidence>
<reference evidence="3" key="1">
    <citation type="submission" date="2017-09" db="EMBL/GenBank/DDBJ databases">
        <title>Depth-based differentiation of microbial function through sediment-hosted aquifers and enrichment of novel symbionts in the deep terrestrial subsurface.</title>
        <authorList>
            <person name="Probst A.J."/>
            <person name="Ladd B."/>
            <person name="Jarett J.K."/>
            <person name="Geller-Mcgrath D.E."/>
            <person name="Sieber C.M.K."/>
            <person name="Emerson J.B."/>
            <person name="Anantharaman K."/>
            <person name="Thomas B.C."/>
            <person name="Malmstrom R."/>
            <person name="Stieglmeier M."/>
            <person name="Klingl A."/>
            <person name="Woyke T."/>
            <person name="Ryan C.M."/>
            <person name="Banfield J.F."/>
        </authorList>
    </citation>
    <scope>NUCLEOTIDE SEQUENCE [LARGE SCALE GENOMIC DNA]</scope>
</reference>
<feature type="transmembrane region" description="Helical" evidence="1">
    <location>
        <begin position="41"/>
        <end position="61"/>
    </location>
</feature>
<evidence type="ECO:0000256" key="1">
    <source>
        <dbReference type="SAM" id="Phobius"/>
    </source>
</evidence>